<dbReference type="PANTHER" id="PTHR31465">
    <property type="entry name" value="PROTEIN RTA1-RELATED"/>
    <property type="match status" value="1"/>
</dbReference>
<keyword evidence="2 5" id="KW-0812">Transmembrane</keyword>
<proteinExistence type="predicted"/>
<protein>
    <submittedName>
        <fullName evidence="6">RTA1-domain-containing protein</fullName>
    </submittedName>
</protein>
<evidence type="ECO:0000313" key="6">
    <source>
        <dbReference type="EMBL" id="OCL01528.1"/>
    </source>
</evidence>
<evidence type="ECO:0000256" key="4">
    <source>
        <dbReference type="ARBA" id="ARBA00023136"/>
    </source>
</evidence>
<dbReference type="Proteomes" id="UP000250140">
    <property type="component" value="Unassembled WGS sequence"/>
</dbReference>
<keyword evidence="7" id="KW-1185">Reference proteome</keyword>
<dbReference type="AlphaFoldDB" id="A0A8E2ENL2"/>
<dbReference type="InterPro" id="IPR007568">
    <property type="entry name" value="RTA1"/>
</dbReference>
<sequence length="268" mass="30174">MVQNHILYHYKPSFIAAAAAAALFANTTLFHMWQIYKRKTWYFIPFAIGGIFETGGYTGRMISSRQSPDFKVWPYIMQSLLLLLAPALFAASIYMILGRIIALTGGESRSIIKRRWITKIFVAGDVISFLGQSAGGGILANAKTDSQLTLGERVISNFHLRMVWRPTSRSSSMGLEWQAYLFVLYLASILIMTRSVFRVVEYIQGSDGFLLKREIYLYLFDAVLMFITMLLFNFAHPSKVVVGKRSRLGSADLGAIDGHGLSQVRPNY</sequence>
<evidence type="ECO:0000313" key="7">
    <source>
        <dbReference type="Proteomes" id="UP000250140"/>
    </source>
</evidence>
<name>A0A8E2ENL2_9PEZI</name>
<evidence type="ECO:0000256" key="2">
    <source>
        <dbReference type="ARBA" id="ARBA00022692"/>
    </source>
</evidence>
<feature type="transmembrane region" description="Helical" evidence="5">
    <location>
        <begin position="217"/>
        <end position="235"/>
    </location>
</feature>
<dbReference type="GO" id="GO:0016020">
    <property type="term" value="C:membrane"/>
    <property type="evidence" value="ECO:0007669"/>
    <property type="project" value="UniProtKB-SubCell"/>
</dbReference>
<gene>
    <name evidence="6" type="ORF">AOQ84DRAFT_393598</name>
</gene>
<feature type="transmembrane region" description="Helical" evidence="5">
    <location>
        <begin position="179"/>
        <end position="197"/>
    </location>
</feature>
<organism evidence="6 7">
    <name type="scientific">Glonium stellatum</name>
    <dbReference type="NCBI Taxonomy" id="574774"/>
    <lineage>
        <taxon>Eukaryota</taxon>
        <taxon>Fungi</taxon>
        <taxon>Dikarya</taxon>
        <taxon>Ascomycota</taxon>
        <taxon>Pezizomycotina</taxon>
        <taxon>Dothideomycetes</taxon>
        <taxon>Pleosporomycetidae</taxon>
        <taxon>Gloniales</taxon>
        <taxon>Gloniaceae</taxon>
        <taxon>Glonium</taxon>
    </lineage>
</organism>
<evidence type="ECO:0000256" key="5">
    <source>
        <dbReference type="SAM" id="Phobius"/>
    </source>
</evidence>
<feature type="transmembrane region" description="Helical" evidence="5">
    <location>
        <begin position="12"/>
        <end position="33"/>
    </location>
</feature>
<dbReference type="PANTHER" id="PTHR31465:SF35">
    <property type="entry name" value="RTA1 DOMAIN PROTEIN-RELATED"/>
    <property type="match status" value="1"/>
</dbReference>
<evidence type="ECO:0000256" key="1">
    <source>
        <dbReference type="ARBA" id="ARBA00004141"/>
    </source>
</evidence>
<comment type="subcellular location">
    <subcellularLocation>
        <location evidence="1">Membrane</location>
        <topology evidence="1">Multi-pass membrane protein</topology>
    </subcellularLocation>
</comment>
<keyword evidence="4 5" id="KW-0472">Membrane</keyword>
<dbReference type="Pfam" id="PF04479">
    <property type="entry name" value="RTA1"/>
    <property type="match status" value="2"/>
</dbReference>
<dbReference type="OrthoDB" id="3358017at2759"/>
<feature type="transmembrane region" description="Helical" evidence="5">
    <location>
        <begin position="79"/>
        <end position="105"/>
    </location>
</feature>
<accession>A0A8E2ENL2</accession>
<feature type="transmembrane region" description="Helical" evidence="5">
    <location>
        <begin position="40"/>
        <end position="59"/>
    </location>
</feature>
<dbReference type="EMBL" id="KV751116">
    <property type="protein sequence ID" value="OCL01528.1"/>
    <property type="molecule type" value="Genomic_DNA"/>
</dbReference>
<keyword evidence="3 5" id="KW-1133">Transmembrane helix</keyword>
<evidence type="ECO:0000256" key="3">
    <source>
        <dbReference type="ARBA" id="ARBA00022989"/>
    </source>
</evidence>
<reference evidence="6 7" key="1">
    <citation type="journal article" date="2016" name="Nat. Commun.">
        <title>Ectomycorrhizal ecology is imprinted in the genome of the dominant symbiotic fungus Cenococcum geophilum.</title>
        <authorList>
            <consortium name="DOE Joint Genome Institute"/>
            <person name="Peter M."/>
            <person name="Kohler A."/>
            <person name="Ohm R.A."/>
            <person name="Kuo A."/>
            <person name="Krutzmann J."/>
            <person name="Morin E."/>
            <person name="Arend M."/>
            <person name="Barry K.W."/>
            <person name="Binder M."/>
            <person name="Choi C."/>
            <person name="Clum A."/>
            <person name="Copeland A."/>
            <person name="Grisel N."/>
            <person name="Haridas S."/>
            <person name="Kipfer T."/>
            <person name="LaButti K."/>
            <person name="Lindquist E."/>
            <person name="Lipzen A."/>
            <person name="Maire R."/>
            <person name="Meier B."/>
            <person name="Mihaltcheva S."/>
            <person name="Molinier V."/>
            <person name="Murat C."/>
            <person name="Poggeler S."/>
            <person name="Quandt C.A."/>
            <person name="Sperisen C."/>
            <person name="Tritt A."/>
            <person name="Tisserant E."/>
            <person name="Crous P.W."/>
            <person name="Henrissat B."/>
            <person name="Nehls U."/>
            <person name="Egli S."/>
            <person name="Spatafora J.W."/>
            <person name="Grigoriev I.V."/>
            <person name="Martin F.M."/>
        </authorList>
    </citation>
    <scope>NUCLEOTIDE SEQUENCE [LARGE SCALE GENOMIC DNA]</scope>
    <source>
        <strain evidence="6 7">CBS 207.34</strain>
    </source>
</reference>